<accession>A0AAE0J5C9</accession>
<dbReference type="AlphaFoldDB" id="A0AAE0J5C9"/>
<evidence type="ECO:0000313" key="2">
    <source>
        <dbReference type="EMBL" id="KAK3337237.1"/>
    </source>
</evidence>
<evidence type="ECO:0000256" key="1">
    <source>
        <dbReference type="SAM" id="MobiDB-lite"/>
    </source>
</evidence>
<protein>
    <submittedName>
        <fullName evidence="2">Uncharacterized protein</fullName>
    </submittedName>
</protein>
<organism evidence="2 3">
    <name type="scientific">Cercophora scortea</name>
    <dbReference type="NCBI Taxonomy" id="314031"/>
    <lineage>
        <taxon>Eukaryota</taxon>
        <taxon>Fungi</taxon>
        <taxon>Dikarya</taxon>
        <taxon>Ascomycota</taxon>
        <taxon>Pezizomycotina</taxon>
        <taxon>Sordariomycetes</taxon>
        <taxon>Sordariomycetidae</taxon>
        <taxon>Sordariales</taxon>
        <taxon>Lasiosphaeriaceae</taxon>
        <taxon>Cercophora</taxon>
    </lineage>
</organism>
<keyword evidence="3" id="KW-1185">Reference proteome</keyword>
<feature type="compositionally biased region" description="Polar residues" evidence="1">
    <location>
        <begin position="225"/>
        <end position="245"/>
    </location>
</feature>
<comment type="caution">
    <text evidence="2">The sequence shown here is derived from an EMBL/GenBank/DDBJ whole genome shotgun (WGS) entry which is preliminary data.</text>
</comment>
<gene>
    <name evidence="2" type="ORF">B0T19DRAFT_65843</name>
</gene>
<reference evidence="2" key="2">
    <citation type="submission" date="2023-06" db="EMBL/GenBank/DDBJ databases">
        <authorList>
            <consortium name="Lawrence Berkeley National Laboratory"/>
            <person name="Haridas S."/>
            <person name="Hensen N."/>
            <person name="Bonometti L."/>
            <person name="Westerberg I."/>
            <person name="Brannstrom I.O."/>
            <person name="Guillou S."/>
            <person name="Cros-Aarteil S."/>
            <person name="Calhoun S."/>
            <person name="Kuo A."/>
            <person name="Mondo S."/>
            <person name="Pangilinan J."/>
            <person name="Riley R."/>
            <person name="Labutti K."/>
            <person name="Andreopoulos B."/>
            <person name="Lipzen A."/>
            <person name="Chen C."/>
            <person name="Yanf M."/>
            <person name="Daum C."/>
            <person name="Ng V."/>
            <person name="Clum A."/>
            <person name="Steindorff A."/>
            <person name="Ohm R."/>
            <person name="Martin F."/>
            <person name="Silar P."/>
            <person name="Natvig D."/>
            <person name="Lalanne C."/>
            <person name="Gautier V."/>
            <person name="Ament-Velasquez S.L."/>
            <person name="Kruys A."/>
            <person name="Hutchinson M.I."/>
            <person name="Powell A.J."/>
            <person name="Barry K."/>
            <person name="Miller A.N."/>
            <person name="Grigoriev I.V."/>
            <person name="Debuchy R."/>
            <person name="Gladieux P."/>
            <person name="Thoren M.H."/>
            <person name="Johannesson H."/>
        </authorList>
    </citation>
    <scope>NUCLEOTIDE SEQUENCE</scope>
    <source>
        <strain evidence="2">SMH4131-1</strain>
    </source>
</reference>
<sequence>MDRPAQASGCPTTCHVGLSWVRYGPRILRVGLLPSQTCLPQVSVRVPTMVVWISELLELFLGPGVRSVAESPLRIAAVSELKARPALVYPKGICTSVLKVPSIRRFVRGKVVCVCRCSKLGAVRDACRLKMNDCGRKSTVAISHSRFLANVLHGIRTEHRLSRQVLLEIWISSGEPRHHSFLITPVRNSPPRLDAKRSWLNFTLATPQTSKDRRQYRVGGGGGQTDSSLIAISTKARSSTSAGRC</sequence>
<dbReference type="EMBL" id="JAUEPO010000001">
    <property type="protein sequence ID" value="KAK3337237.1"/>
    <property type="molecule type" value="Genomic_DNA"/>
</dbReference>
<evidence type="ECO:0000313" key="3">
    <source>
        <dbReference type="Proteomes" id="UP001286456"/>
    </source>
</evidence>
<name>A0AAE0J5C9_9PEZI</name>
<feature type="region of interest" description="Disordered" evidence="1">
    <location>
        <begin position="210"/>
        <end position="245"/>
    </location>
</feature>
<proteinExistence type="predicted"/>
<reference evidence="2" key="1">
    <citation type="journal article" date="2023" name="Mol. Phylogenet. Evol.">
        <title>Genome-scale phylogeny and comparative genomics of the fungal order Sordariales.</title>
        <authorList>
            <person name="Hensen N."/>
            <person name="Bonometti L."/>
            <person name="Westerberg I."/>
            <person name="Brannstrom I.O."/>
            <person name="Guillou S."/>
            <person name="Cros-Aarteil S."/>
            <person name="Calhoun S."/>
            <person name="Haridas S."/>
            <person name="Kuo A."/>
            <person name="Mondo S."/>
            <person name="Pangilinan J."/>
            <person name="Riley R."/>
            <person name="LaButti K."/>
            <person name="Andreopoulos B."/>
            <person name="Lipzen A."/>
            <person name="Chen C."/>
            <person name="Yan M."/>
            <person name="Daum C."/>
            <person name="Ng V."/>
            <person name="Clum A."/>
            <person name="Steindorff A."/>
            <person name="Ohm R.A."/>
            <person name="Martin F."/>
            <person name="Silar P."/>
            <person name="Natvig D.O."/>
            <person name="Lalanne C."/>
            <person name="Gautier V."/>
            <person name="Ament-Velasquez S.L."/>
            <person name="Kruys A."/>
            <person name="Hutchinson M.I."/>
            <person name="Powell A.J."/>
            <person name="Barry K."/>
            <person name="Miller A.N."/>
            <person name="Grigoriev I.V."/>
            <person name="Debuchy R."/>
            <person name="Gladieux P."/>
            <person name="Hiltunen Thoren M."/>
            <person name="Johannesson H."/>
        </authorList>
    </citation>
    <scope>NUCLEOTIDE SEQUENCE</scope>
    <source>
        <strain evidence="2">SMH4131-1</strain>
    </source>
</reference>
<dbReference type="Proteomes" id="UP001286456">
    <property type="component" value="Unassembled WGS sequence"/>
</dbReference>